<proteinExistence type="predicted"/>
<dbReference type="SFLD" id="SFLDG00358">
    <property type="entry name" value="Main_(cytGST)"/>
    <property type="match status" value="1"/>
</dbReference>
<keyword evidence="2" id="KW-0808">Transferase</keyword>
<evidence type="ECO:0000313" key="2">
    <source>
        <dbReference type="EMBL" id="TXH84101.1"/>
    </source>
</evidence>
<name>A0A5C7SMX9_THASP</name>
<accession>A0A5C7SMX9</accession>
<evidence type="ECO:0000259" key="1">
    <source>
        <dbReference type="PROSITE" id="PS50404"/>
    </source>
</evidence>
<dbReference type="Gene3D" id="1.20.1050.10">
    <property type="match status" value="1"/>
</dbReference>
<sequence length="224" mass="25424">MTTTLYHCINARSFRALWMLEELGLPYALKVLPFPPRSRDEEYLAVNPLGTIPAFLEDDVWMSESAAICQYLAARHSPRALDVGVDEADFGAYLNYLHFGEATLTFPQTLILRYGRFEPPERRLPQAAEDYTRWFLSRLRTLEPRLETHEFLCAGRFTAADVAVGYALMLATDIGLQDRFKPATLAYWQRLQARPGFLRALEAQTRAALEQGVSTASVACWDGR</sequence>
<dbReference type="AlphaFoldDB" id="A0A5C7SMX9"/>
<dbReference type="SFLD" id="SFLDG01150">
    <property type="entry name" value="Main.1:_Beta-like"/>
    <property type="match status" value="1"/>
</dbReference>
<dbReference type="InterPro" id="IPR036249">
    <property type="entry name" value="Thioredoxin-like_sf"/>
</dbReference>
<dbReference type="PANTHER" id="PTHR44051">
    <property type="entry name" value="GLUTATHIONE S-TRANSFERASE-RELATED"/>
    <property type="match status" value="1"/>
</dbReference>
<dbReference type="InterPro" id="IPR004045">
    <property type="entry name" value="Glutathione_S-Trfase_N"/>
</dbReference>
<dbReference type="CDD" id="cd03046">
    <property type="entry name" value="GST_N_GTT1_like"/>
    <property type="match status" value="1"/>
</dbReference>
<dbReference type="Proteomes" id="UP000321192">
    <property type="component" value="Unassembled WGS sequence"/>
</dbReference>
<evidence type="ECO:0000313" key="3">
    <source>
        <dbReference type="Proteomes" id="UP000321192"/>
    </source>
</evidence>
<dbReference type="EMBL" id="SSFD01000189">
    <property type="protein sequence ID" value="TXH84101.1"/>
    <property type="molecule type" value="Genomic_DNA"/>
</dbReference>
<protein>
    <submittedName>
        <fullName evidence="2">Glutathione S-transferase family protein</fullName>
    </submittedName>
</protein>
<dbReference type="RefSeq" id="WP_004318981.1">
    <property type="nucleotide sequence ID" value="NZ_JAYRXT010000379.1"/>
</dbReference>
<gene>
    <name evidence="2" type="ORF">E6Q80_12125</name>
</gene>
<dbReference type="PANTHER" id="PTHR44051:SF21">
    <property type="entry name" value="GLUTATHIONE S-TRANSFERASE FAMILY PROTEIN"/>
    <property type="match status" value="1"/>
</dbReference>
<dbReference type="GO" id="GO:0016740">
    <property type="term" value="F:transferase activity"/>
    <property type="evidence" value="ECO:0007669"/>
    <property type="project" value="UniProtKB-KW"/>
</dbReference>
<organism evidence="2 3">
    <name type="scientific">Thauera aminoaromatica</name>
    <dbReference type="NCBI Taxonomy" id="164330"/>
    <lineage>
        <taxon>Bacteria</taxon>
        <taxon>Pseudomonadati</taxon>
        <taxon>Pseudomonadota</taxon>
        <taxon>Betaproteobacteria</taxon>
        <taxon>Rhodocyclales</taxon>
        <taxon>Zoogloeaceae</taxon>
        <taxon>Thauera</taxon>
    </lineage>
</organism>
<dbReference type="InterPro" id="IPR040079">
    <property type="entry name" value="Glutathione_S-Trfase"/>
</dbReference>
<dbReference type="SUPFAM" id="SSF52833">
    <property type="entry name" value="Thioredoxin-like"/>
    <property type="match status" value="1"/>
</dbReference>
<dbReference type="SUPFAM" id="SSF47616">
    <property type="entry name" value="GST C-terminal domain-like"/>
    <property type="match status" value="1"/>
</dbReference>
<dbReference type="Pfam" id="PF13409">
    <property type="entry name" value="GST_N_2"/>
    <property type="match status" value="1"/>
</dbReference>
<dbReference type="InterPro" id="IPR036282">
    <property type="entry name" value="Glutathione-S-Trfase_C_sf"/>
</dbReference>
<comment type="caution">
    <text evidence="2">The sequence shown here is derived from an EMBL/GenBank/DDBJ whole genome shotgun (WGS) entry which is preliminary data.</text>
</comment>
<dbReference type="Gene3D" id="3.40.30.10">
    <property type="entry name" value="Glutaredoxin"/>
    <property type="match status" value="1"/>
</dbReference>
<feature type="domain" description="GST N-terminal" evidence="1">
    <location>
        <begin position="1"/>
        <end position="80"/>
    </location>
</feature>
<reference evidence="2 3" key="1">
    <citation type="submission" date="2018-09" db="EMBL/GenBank/DDBJ databases">
        <title>Metagenome Assembled Genomes from an Advanced Water Purification Facility.</title>
        <authorList>
            <person name="Stamps B.W."/>
            <person name="Spear J.R."/>
        </authorList>
    </citation>
    <scope>NUCLEOTIDE SEQUENCE [LARGE SCALE GENOMIC DNA]</scope>
    <source>
        <strain evidence="2">Bin_27_1</strain>
    </source>
</reference>
<dbReference type="PROSITE" id="PS50404">
    <property type="entry name" value="GST_NTER"/>
    <property type="match status" value="1"/>
</dbReference>
<dbReference type="SFLD" id="SFLDS00019">
    <property type="entry name" value="Glutathione_Transferase_(cytos"/>
    <property type="match status" value="1"/>
</dbReference>